<evidence type="ECO:0000259" key="3">
    <source>
        <dbReference type="PROSITE" id="PS50200"/>
    </source>
</evidence>
<evidence type="ECO:0000313" key="6">
    <source>
        <dbReference type="Proteomes" id="UP000014760"/>
    </source>
</evidence>
<dbReference type="Gene3D" id="3.10.20.90">
    <property type="entry name" value="Phosphatidylinositol 3-kinase Catalytic Subunit, Chain A, domain 1"/>
    <property type="match status" value="1"/>
</dbReference>
<feature type="domain" description="Ras-associating" evidence="3">
    <location>
        <begin position="1"/>
        <end position="93"/>
    </location>
</feature>
<proteinExistence type="predicted"/>
<dbReference type="PANTHER" id="PTHR15286">
    <property type="entry name" value="RAS-ASSOCIATING DOMAIN CONTAINING PROTEIN"/>
    <property type="match status" value="1"/>
</dbReference>
<dbReference type="InterPro" id="IPR029071">
    <property type="entry name" value="Ubiquitin-like_domsf"/>
</dbReference>
<feature type="compositionally biased region" description="Basic residues" evidence="2">
    <location>
        <begin position="104"/>
        <end position="115"/>
    </location>
</feature>
<feature type="coiled-coil region" evidence="1">
    <location>
        <begin position="216"/>
        <end position="270"/>
    </location>
</feature>
<dbReference type="OMA" id="KADLDYS"/>
<evidence type="ECO:0000256" key="2">
    <source>
        <dbReference type="SAM" id="MobiDB-lite"/>
    </source>
</evidence>
<dbReference type="EnsemblMetazoa" id="CapteT186688">
    <property type="protein sequence ID" value="CapteP186688"/>
    <property type="gene ID" value="CapteG186688"/>
</dbReference>
<keyword evidence="1" id="KW-0175">Coiled coil</keyword>
<feature type="region of interest" description="Disordered" evidence="2">
    <location>
        <begin position="334"/>
        <end position="368"/>
    </location>
</feature>
<evidence type="ECO:0000313" key="4">
    <source>
        <dbReference type="EMBL" id="ELT95965.1"/>
    </source>
</evidence>
<reference evidence="4 6" key="2">
    <citation type="journal article" date="2013" name="Nature">
        <title>Insights into bilaterian evolution from three spiralian genomes.</title>
        <authorList>
            <person name="Simakov O."/>
            <person name="Marletaz F."/>
            <person name="Cho S.J."/>
            <person name="Edsinger-Gonzales E."/>
            <person name="Havlak P."/>
            <person name="Hellsten U."/>
            <person name="Kuo D.H."/>
            <person name="Larsson T."/>
            <person name="Lv J."/>
            <person name="Arendt D."/>
            <person name="Savage R."/>
            <person name="Osoegawa K."/>
            <person name="de Jong P."/>
            <person name="Grimwood J."/>
            <person name="Chapman J.A."/>
            <person name="Shapiro H."/>
            <person name="Aerts A."/>
            <person name="Otillar R.P."/>
            <person name="Terry A.Y."/>
            <person name="Boore J.L."/>
            <person name="Grigoriev I.V."/>
            <person name="Lindberg D.R."/>
            <person name="Seaver E.C."/>
            <person name="Weisblat D.A."/>
            <person name="Putnam N.H."/>
            <person name="Rokhsar D.S."/>
        </authorList>
    </citation>
    <scope>NUCLEOTIDE SEQUENCE</scope>
    <source>
        <strain evidence="4 6">I ESC-2004</strain>
    </source>
</reference>
<dbReference type="STRING" id="283909.R7TYC3"/>
<dbReference type="CDD" id="cd16123">
    <property type="entry name" value="RA_RASSF7_like"/>
    <property type="match status" value="1"/>
</dbReference>
<feature type="compositionally biased region" description="Polar residues" evidence="2">
    <location>
        <begin position="344"/>
        <end position="355"/>
    </location>
</feature>
<dbReference type="PANTHER" id="PTHR15286:SF1">
    <property type="entry name" value="FI07216P"/>
    <property type="match status" value="1"/>
</dbReference>
<dbReference type="PROSITE" id="PS50200">
    <property type="entry name" value="RA"/>
    <property type="match status" value="1"/>
</dbReference>
<evidence type="ECO:0000256" key="1">
    <source>
        <dbReference type="SAM" id="Coils"/>
    </source>
</evidence>
<dbReference type="InterPro" id="IPR000159">
    <property type="entry name" value="RA_dom"/>
</dbReference>
<dbReference type="Proteomes" id="UP000014760">
    <property type="component" value="Unassembled WGS sequence"/>
</dbReference>
<dbReference type="SUPFAM" id="SSF54236">
    <property type="entry name" value="Ubiquitin-like"/>
    <property type="match status" value="1"/>
</dbReference>
<name>R7TYC3_CAPTE</name>
<dbReference type="EMBL" id="AMQN01002355">
    <property type="status" value="NOT_ANNOTATED_CDS"/>
    <property type="molecule type" value="Genomic_DNA"/>
</dbReference>
<dbReference type="InterPro" id="IPR033593">
    <property type="entry name" value="N-RASSF"/>
</dbReference>
<evidence type="ECO:0000313" key="5">
    <source>
        <dbReference type="EnsemblMetazoa" id="CapteP186688"/>
    </source>
</evidence>
<reference evidence="6" key="1">
    <citation type="submission" date="2012-12" db="EMBL/GenBank/DDBJ databases">
        <authorList>
            <person name="Hellsten U."/>
            <person name="Grimwood J."/>
            <person name="Chapman J.A."/>
            <person name="Shapiro H."/>
            <person name="Aerts A."/>
            <person name="Otillar R.P."/>
            <person name="Terry A.Y."/>
            <person name="Boore J.L."/>
            <person name="Simakov O."/>
            <person name="Marletaz F."/>
            <person name="Cho S.-J."/>
            <person name="Edsinger-Gonzales E."/>
            <person name="Havlak P."/>
            <person name="Kuo D.-H."/>
            <person name="Larsson T."/>
            <person name="Lv J."/>
            <person name="Arendt D."/>
            <person name="Savage R."/>
            <person name="Osoegawa K."/>
            <person name="de Jong P."/>
            <person name="Lindberg D.R."/>
            <person name="Seaver E.C."/>
            <person name="Weisblat D.A."/>
            <person name="Putnam N.H."/>
            <person name="Grigoriev I.V."/>
            <person name="Rokhsar D.S."/>
        </authorList>
    </citation>
    <scope>NUCLEOTIDE SEQUENCE</scope>
    <source>
        <strain evidence="6">I ESC-2004</strain>
    </source>
</reference>
<protein>
    <recommendedName>
        <fullName evidence="3">Ras-associating domain-containing protein</fullName>
    </recommendedName>
</protein>
<dbReference type="OrthoDB" id="10034447at2759"/>
<sequence length="368" mass="42882">MNVSDEEPEVPVWFQGTQKWITGLTRRTTCDDVIYAVLCDFCSKHVGVSEYLIWERWRGVERPLRGRTKVLKLWAAWDKMTSNVQLVIRRVESVVDSSSEVSTRRVKRRKSRRRRREEEEEEEEGITTEFKENRMTYLAKVVAEREGLIQKQEHRVQMIDEDIAQHEDRIHHLRMRRKGSNYLQEAYLRTGEESGSTASSNDDYQITEYSKQLEAYLELSAKVLAVQDQLEKAQQRAAELSELIAQEAGKEDLEEELKKADDLHEKQGKELSVLDESIKECDETLSKQERFFADLTEEPDCDDIPLAKDEPKTLRTVEDFEPYRTYMTYYRRKEDDGVIKGQQDDSNSDTGLSSLHSDEGSPVLETLV</sequence>
<dbReference type="EMBL" id="KB308962">
    <property type="protein sequence ID" value="ELT95965.1"/>
    <property type="molecule type" value="Genomic_DNA"/>
</dbReference>
<feature type="region of interest" description="Disordered" evidence="2">
    <location>
        <begin position="102"/>
        <end position="126"/>
    </location>
</feature>
<organism evidence="4">
    <name type="scientific">Capitella teleta</name>
    <name type="common">Polychaete worm</name>
    <dbReference type="NCBI Taxonomy" id="283909"/>
    <lineage>
        <taxon>Eukaryota</taxon>
        <taxon>Metazoa</taxon>
        <taxon>Spiralia</taxon>
        <taxon>Lophotrochozoa</taxon>
        <taxon>Annelida</taxon>
        <taxon>Polychaeta</taxon>
        <taxon>Sedentaria</taxon>
        <taxon>Scolecida</taxon>
        <taxon>Capitellidae</taxon>
        <taxon>Capitella</taxon>
    </lineage>
</organism>
<dbReference type="AlphaFoldDB" id="R7TYC3"/>
<keyword evidence="6" id="KW-1185">Reference proteome</keyword>
<dbReference type="GO" id="GO:0007165">
    <property type="term" value="P:signal transduction"/>
    <property type="evidence" value="ECO:0007669"/>
    <property type="project" value="InterPro"/>
</dbReference>
<dbReference type="HOGENOM" id="CLU_931635_0_0_1"/>
<accession>R7TYC3</accession>
<gene>
    <name evidence="4" type="ORF">CAPTEDRAFT_186688</name>
</gene>
<reference evidence="5" key="3">
    <citation type="submission" date="2015-06" db="UniProtKB">
        <authorList>
            <consortium name="EnsemblMetazoa"/>
        </authorList>
    </citation>
    <scope>IDENTIFICATION</scope>
</reference>